<feature type="non-terminal residue" evidence="1">
    <location>
        <position position="1"/>
    </location>
</feature>
<organism evidence="1 2">
    <name type="scientific">Eragrostis curvula</name>
    <name type="common">weeping love grass</name>
    <dbReference type="NCBI Taxonomy" id="38414"/>
    <lineage>
        <taxon>Eukaryota</taxon>
        <taxon>Viridiplantae</taxon>
        <taxon>Streptophyta</taxon>
        <taxon>Embryophyta</taxon>
        <taxon>Tracheophyta</taxon>
        <taxon>Spermatophyta</taxon>
        <taxon>Magnoliopsida</taxon>
        <taxon>Liliopsida</taxon>
        <taxon>Poales</taxon>
        <taxon>Poaceae</taxon>
        <taxon>PACMAD clade</taxon>
        <taxon>Chloridoideae</taxon>
        <taxon>Eragrostideae</taxon>
        <taxon>Eragrostidinae</taxon>
        <taxon>Eragrostis</taxon>
    </lineage>
</organism>
<sequence length="131" mass="14237">MVRCSNGLLGLLNAGAHKDSVMERQQSTGYLGYVKSMSKEGWFQVKSTCLMTASTGCHQVVHVIPSTIALNVCFISTIPHKAFKASSLAEHDCNLHTWKNKPLHLKVESITPSSENVSGVECSMVSMGRTV</sequence>
<evidence type="ECO:0000313" key="2">
    <source>
        <dbReference type="Proteomes" id="UP000324897"/>
    </source>
</evidence>
<name>A0A5J9UQG6_9POAL</name>
<accession>A0A5J9UQG6</accession>
<keyword evidence="2" id="KW-1185">Reference proteome</keyword>
<dbReference type="Proteomes" id="UP000324897">
    <property type="component" value="Chromosome 2"/>
</dbReference>
<dbReference type="Gramene" id="TVU25745">
    <property type="protein sequence ID" value="TVU25745"/>
    <property type="gene ID" value="EJB05_28252"/>
</dbReference>
<protein>
    <submittedName>
        <fullName evidence="1">Uncharacterized protein</fullName>
    </submittedName>
</protein>
<gene>
    <name evidence="1" type="ORF">EJB05_28252</name>
</gene>
<reference evidence="1 2" key="1">
    <citation type="journal article" date="2019" name="Sci. Rep.">
        <title>A high-quality genome of Eragrostis curvula grass provides insights into Poaceae evolution and supports new strategies to enhance forage quality.</title>
        <authorList>
            <person name="Carballo J."/>
            <person name="Santos B.A.C.M."/>
            <person name="Zappacosta D."/>
            <person name="Garbus I."/>
            <person name="Selva J.P."/>
            <person name="Gallo C.A."/>
            <person name="Diaz A."/>
            <person name="Albertini E."/>
            <person name="Caccamo M."/>
            <person name="Echenique V."/>
        </authorList>
    </citation>
    <scope>NUCLEOTIDE SEQUENCE [LARGE SCALE GENOMIC DNA]</scope>
    <source>
        <strain evidence="2">cv. Victoria</strain>
        <tissue evidence="1">Leaf</tissue>
    </source>
</reference>
<dbReference type="EMBL" id="RWGY01000013">
    <property type="protein sequence ID" value="TVU25745.1"/>
    <property type="molecule type" value="Genomic_DNA"/>
</dbReference>
<evidence type="ECO:0000313" key="1">
    <source>
        <dbReference type="EMBL" id="TVU25745.1"/>
    </source>
</evidence>
<dbReference type="AlphaFoldDB" id="A0A5J9UQG6"/>
<comment type="caution">
    <text evidence="1">The sequence shown here is derived from an EMBL/GenBank/DDBJ whole genome shotgun (WGS) entry which is preliminary data.</text>
</comment>
<proteinExistence type="predicted"/>